<dbReference type="EMBL" id="GEDC01023263">
    <property type="protein sequence ID" value="JAS14035.1"/>
    <property type="molecule type" value="Transcribed_RNA"/>
</dbReference>
<protein>
    <recommendedName>
        <fullName evidence="10">3-dehydrosphinganine reductase</fullName>
        <ecNumber evidence="10">1.1.1.102</ecNumber>
    </recommendedName>
</protein>
<evidence type="ECO:0000256" key="6">
    <source>
        <dbReference type="ARBA" id="ARBA00022857"/>
    </source>
</evidence>
<comment type="catalytic activity">
    <reaction evidence="12">
        <text>sphinganine + NADP(+) = 3-oxosphinganine + NADPH + H(+)</text>
        <dbReference type="Rhea" id="RHEA:22640"/>
        <dbReference type="ChEBI" id="CHEBI:15378"/>
        <dbReference type="ChEBI" id="CHEBI:57783"/>
        <dbReference type="ChEBI" id="CHEBI:57817"/>
        <dbReference type="ChEBI" id="CHEBI:58299"/>
        <dbReference type="ChEBI" id="CHEBI:58349"/>
        <dbReference type="EC" id="1.1.1.102"/>
    </reaction>
    <physiologicalReaction direction="right-to-left" evidence="12">
        <dbReference type="Rhea" id="RHEA:22642"/>
    </physiologicalReaction>
</comment>
<dbReference type="SUPFAM" id="SSF51735">
    <property type="entry name" value="NAD(P)-binding Rossmann-fold domains"/>
    <property type="match status" value="1"/>
</dbReference>
<sequence>MSEKLDIMSLFSYSVITAISVAIIIIFICYYVCFGKKPSAYKRKVAFSKRHVLITGGSSGIGKSMALEAARRGSNVTIIARDANKLKSAKEEIIKACDSQLQRVKTLSCDVSTISYEDLEKMLTDVEEELGPIFMLINCAGSSVCGKMEDLSVTDFKHMMDLNYMGSVLPTKAVIGGMKSRGSGHVIFIASQAAMLGIFGYTAYSSSKFALRGLAEALYMEAKPFGITVTVALPPDTDTPGFAEEEKAKITETREICQASGLMSADLVALRVLDDAIDGKFYSFVGLEGFIQKTLCVGMAPVTSFCELISEVFLMGLMRFISTFYLLSFERIVQKCMKNKDSAKKSM</sequence>
<organism evidence="14">
    <name type="scientific">Clastoptera arizonana</name>
    <name type="common">Arizona spittle bug</name>
    <dbReference type="NCBI Taxonomy" id="38151"/>
    <lineage>
        <taxon>Eukaryota</taxon>
        <taxon>Metazoa</taxon>
        <taxon>Ecdysozoa</taxon>
        <taxon>Arthropoda</taxon>
        <taxon>Hexapoda</taxon>
        <taxon>Insecta</taxon>
        <taxon>Pterygota</taxon>
        <taxon>Neoptera</taxon>
        <taxon>Paraneoptera</taxon>
        <taxon>Hemiptera</taxon>
        <taxon>Auchenorrhyncha</taxon>
        <taxon>Cercopoidea</taxon>
        <taxon>Clastopteridae</taxon>
        <taxon>Clastoptera</taxon>
    </lineage>
</organism>
<dbReference type="GO" id="GO:0006666">
    <property type="term" value="P:3-keto-sphinganine metabolic process"/>
    <property type="evidence" value="ECO:0007669"/>
    <property type="project" value="InterPro"/>
</dbReference>
<evidence type="ECO:0000256" key="7">
    <source>
        <dbReference type="ARBA" id="ARBA00022919"/>
    </source>
</evidence>
<dbReference type="FunFam" id="3.40.50.720:FF:000165">
    <property type="entry name" value="3-ketodihydrosphingosine reductase"/>
    <property type="match status" value="1"/>
</dbReference>
<dbReference type="CDD" id="cd08939">
    <property type="entry name" value="KDSR-like_SDR_c"/>
    <property type="match status" value="1"/>
</dbReference>
<keyword evidence="13" id="KW-1133">Transmembrane helix</keyword>
<dbReference type="InterPro" id="IPR036291">
    <property type="entry name" value="NAD(P)-bd_dom_sf"/>
</dbReference>
<evidence type="ECO:0000256" key="8">
    <source>
        <dbReference type="ARBA" id="ARBA00023002"/>
    </source>
</evidence>
<comment type="similarity">
    <text evidence="4">Belongs to the short-chain dehydrogenases/reductases (SDR) family.</text>
</comment>
<proteinExistence type="inferred from homology"/>
<keyword evidence="13" id="KW-0472">Membrane</keyword>
<evidence type="ECO:0000256" key="4">
    <source>
        <dbReference type="ARBA" id="ARBA00006484"/>
    </source>
</evidence>
<comment type="function">
    <text evidence="11">Catalyzes the reduction of 3'-oxosphinganine (3-ketodihydrosphingosine/KDS) to sphinganine (dihydrosphingosine/DHS), the second step of de novo sphingolipid biosynthesis.</text>
</comment>
<gene>
    <name evidence="14" type="ORF">g.6772</name>
</gene>
<evidence type="ECO:0000313" key="14">
    <source>
        <dbReference type="EMBL" id="JAS14035.1"/>
    </source>
</evidence>
<reference evidence="14" key="1">
    <citation type="submission" date="2015-12" db="EMBL/GenBank/DDBJ databases">
        <title>De novo transcriptome assembly of four potential Pierce s Disease insect vectors from Arizona vineyards.</title>
        <authorList>
            <person name="Tassone E.E."/>
        </authorList>
    </citation>
    <scope>NUCLEOTIDE SEQUENCE</scope>
</reference>
<keyword evidence="9" id="KW-0443">Lipid metabolism</keyword>
<evidence type="ECO:0000256" key="10">
    <source>
        <dbReference type="ARBA" id="ARBA00026112"/>
    </source>
</evidence>
<evidence type="ECO:0000256" key="11">
    <source>
        <dbReference type="ARBA" id="ARBA00044737"/>
    </source>
</evidence>
<evidence type="ECO:0000256" key="1">
    <source>
        <dbReference type="ARBA" id="ARBA00004240"/>
    </source>
</evidence>
<dbReference type="Pfam" id="PF00106">
    <property type="entry name" value="adh_short"/>
    <property type="match status" value="1"/>
</dbReference>
<dbReference type="EC" id="1.1.1.102" evidence="10"/>
<keyword evidence="8" id="KW-0560">Oxidoreductase</keyword>
<comment type="subcellular location">
    <subcellularLocation>
        <location evidence="1">Endoplasmic reticulum</location>
    </subcellularLocation>
</comment>
<dbReference type="PRINTS" id="PR00081">
    <property type="entry name" value="GDHRDH"/>
</dbReference>
<evidence type="ECO:0000256" key="9">
    <source>
        <dbReference type="ARBA" id="ARBA00023098"/>
    </source>
</evidence>
<dbReference type="Gene3D" id="3.40.50.720">
    <property type="entry name" value="NAD(P)-binding Rossmann-like Domain"/>
    <property type="match status" value="1"/>
</dbReference>
<dbReference type="GO" id="GO:0030148">
    <property type="term" value="P:sphingolipid biosynthetic process"/>
    <property type="evidence" value="ECO:0007669"/>
    <property type="project" value="InterPro"/>
</dbReference>
<accession>A0A1B6CKZ1</accession>
<dbReference type="InterPro" id="IPR002347">
    <property type="entry name" value="SDR_fam"/>
</dbReference>
<name>A0A1B6CKZ1_9HEMI</name>
<evidence type="ECO:0000256" key="12">
    <source>
        <dbReference type="ARBA" id="ARBA00048930"/>
    </source>
</evidence>
<feature type="transmembrane region" description="Helical" evidence="13">
    <location>
        <begin position="308"/>
        <end position="328"/>
    </location>
</feature>
<evidence type="ECO:0000256" key="2">
    <source>
        <dbReference type="ARBA" id="ARBA00004760"/>
    </source>
</evidence>
<dbReference type="PANTHER" id="PTHR43550:SF3">
    <property type="entry name" value="3-KETODIHYDROSPHINGOSINE REDUCTASE"/>
    <property type="match status" value="1"/>
</dbReference>
<evidence type="ECO:0000256" key="13">
    <source>
        <dbReference type="SAM" id="Phobius"/>
    </source>
</evidence>
<feature type="transmembrane region" description="Helical" evidence="13">
    <location>
        <begin position="12"/>
        <end position="34"/>
    </location>
</feature>
<keyword evidence="5" id="KW-0256">Endoplasmic reticulum</keyword>
<evidence type="ECO:0000256" key="3">
    <source>
        <dbReference type="ARBA" id="ARBA00004991"/>
    </source>
</evidence>
<dbReference type="PANTHER" id="PTHR43550">
    <property type="entry name" value="3-KETODIHYDROSPHINGOSINE REDUCTASE"/>
    <property type="match status" value="1"/>
</dbReference>
<evidence type="ECO:0000256" key="5">
    <source>
        <dbReference type="ARBA" id="ARBA00022824"/>
    </source>
</evidence>
<feature type="transmembrane region" description="Helical" evidence="13">
    <location>
        <begin position="186"/>
        <end position="204"/>
    </location>
</feature>
<keyword evidence="7" id="KW-0746">Sphingolipid metabolism</keyword>
<dbReference type="GO" id="GO:0047560">
    <property type="term" value="F:3-dehydrosphinganine reductase activity"/>
    <property type="evidence" value="ECO:0007669"/>
    <property type="project" value="UniProtKB-EC"/>
</dbReference>
<comment type="pathway">
    <text evidence="2">Lipid metabolism; sphingolipid metabolism.</text>
</comment>
<comment type="pathway">
    <text evidence="3">Sphingolipid metabolism.</text>
</comment>
<dbReference type="AlphaFoldDB" id="A0A1B6CKZ1"/>
<dbReference type="InterPro" id="IPR045022">
    <property type="entry name" value="KDSR-like"/>
</dbReference>
<keyword evidence="13" id="KW-0812">Transmembrane</keyword>
<dbReference type="GO" id="GO:0005789">
    <property type="term" value="C:endoplasmic reticulum membrane"/>
    <property type="evidence" value="ECO:0007669"/>
    <property type="project" value="TreeGrafter"/>
</dbReference>
<keyword evidence="6" id="KW-0521">NADP</keyword>